<evidence type="ECO:0000313" key="1">
    <source>
        <dbReference type="EMBL" id="EGV63314.1"/>
    </source>
</evidence>
<feature type="non-terminal residue" evidence="1">
    <location>
        <position position="61"/>
    </location>
</feature>
<proteinExistence type="predicted"/>
<organism evidence="2">
    <name type="scientific">Candida tenuis (strain ATCC 10573 / BCRC 21748 / CBS 615 / JCM 9827 / NBRC 10315 / NRRL Y-1498 / VKM Y-70)</name>
    <name type="common">Yeast</name>
    <name type="synonym">Yamadazyma tenuis</name>
    <dbReference type="NCBI Taxonomy" id="590646"/>
    <lineage>
        <taxon>Eukaryota</taxon>
        <taxon>Fungi</taxon>
        <taxon>Dikarya</taxon>
        <taxon>Ascomycota</taxon>
        <taxon>Saccharomycotina</taxon>
        <taxon>Pichiomycetes</taxon>
        <taxon>Debaryomycetaceae</taxon>
        <taxon>Yamadazyma</taxon>
    </lineage>
</organism>
<evidence type="ECO:0000313" key="2">
    <source>
        <dbReference type="Proteomes" id="UP000000707"/>
    </source>
</evidence>
<accession>G3B5V6</accession>
<dbReference type="Proteomes" id="UP000000707">
    <property type="component" value="Unassembled WGS sequence"/>
</dbReference>
<dbReference type="AlphaFoldDB" id="G3B5V6"/>
<gene>
    <name evidence="1" type="ORF">CANTEDRAFT_114609</name>
</gene>
<name>G3B5V6_CANTC</name>
<protein>
    <submittedName>
        <fullName evidence="1">Uncharacterized protein</fullName>
    </submittedName>
</protein>
<dbReference type="HOGENOM" id="CLU_2928884_0_0_1"/>
<sequence>MIYPRVGSRASDPKRSVVGPGLPGFAPSYINEWSLQVSLETAISSIWYNNLTHTSNFAPNT</sequence>
<reference evidence="1 2" key="1">
    <citation type="journal article" date="2011" name="Proc. Natl. Acad. Sci. U.S.A.">
        <title>Comparative genomics of xylose-fermenting fungi for enhanced biofuel production.</title>
        <authorList>
            <person name="Wohlbach D.J."/>
            <person name="Kuo A."/>
            <person name="Sato T.K."/>
            <person name="Potts K.M."/>
            <person name="Salamov A.A."/>
            <person name="LaButti K.M."/>
            <person name="Sun H."/>
            <person name="Clum A."/>
            <person name="Pangilinan J.L."/>
            <person name="Lindquist E.A."/>
            <person name="Lucas S."/>
            <person name="Lapidus A."/>
            <person name="Jin M."/>
            <person name="Gunawan C."/>
            <person name="Balan V."/>
            <person name="Dale B.E."/>
            <person name="Jeffries T.W."/>
            <person name="Zinkel R."/>
            <person name="Barry K.W."/>
            <person name="Grigoriev I.V."/>
            <person name="Gasch A.P."/>
        </authorList>
    </citation>
    <scope>NUCLEOTIDE SEQUENCE [LARGE SCALE GENOMIC DNA]</scope>
    <source>
        <strain evidence="2">ATCC 10573 / BCRC 21748 / CBS 615 / JCM 9827 / NBRC 10315 / NRRL Y-1498 / VKM Y-70</strain>
    </source>
</reference>
<keyword evidence="2" id="KW-1185">Reference proteome</keyword>
<dbReference type="EMBL" id="GL996524">
    <property type="protein sequence ID" value="EGV63314.1"/>
    <property type="molecule type" value="Genomic_DNA"/>
</dbReference>